<protein>
    <submittedName>
        <fullName evidence="3">Uncharacterized protein LOC120283459</fullName>
    </submittedName>
</protein>
<proteinExistence type="predicted"/>
<feature type="region of interest" description="Disordered" evidence="1">
    <location>
        <begin position="280"/>
        <end position="311"/>
    </location>
</feature>
<dbReference type="Pfam" id="PF05910">
    <property type="entry name" value="DUF868"/>
    <property type="match status" value="1"/>
</dbReference>
<dbReference type="AlphaFoldDB" id="A0AB40D151"/>
<evidence type="ECO:0000313" key="2">
    <source>
        <dbReference type="Proteomes" id="UP001515500"/>
    </source>
</evidence>
<dbReference type="RefSeq" id="XP_039146092.1">
    <property type="nucleotide sequence ID" value="XM_039290158.1"/>
</dbReference>
<evidence type="ECO:0000313" key="3">
    <source>
        <dbReference type="RefSeq" id="XP_039146092.1"/>
    </source>
</evidence>
<dbReference type="Proteomes" id="UP001515500">
    <property type="component" value="Chromosome 3"/>
</dbReference>
<keyword evidence="2" id="KW-1185">Reference proteome</keyword>
<dbReference type="PANTHER" id="PTHR31972">
    <property type="entry name" value="EXPRESSED PROTEIN"/>
    <property type="match status" value="1"/>
</dbReference>
<dbReference type="GeneID" id="120283459"/>
<organism evidence="2 3">
    <name type="scientific">Dioscorea cayennensis subsp. rotundata</name>
    <name type="common">White Guinea yam</name>
    <name type="synonym">Dioscorea rotundata</name>
    <dbReference type="NCBI Taxonomy" id="55577"/>
    <lineage>
        <taxon>Eukaryota</taxon>
        <taxon>Viridiplantae</taxon>
        <taxon>Streptophyta</taxon>
        <taxon>Embryophyta</taxon>
        <taxon>Tracheophyta</taxon>
        <taxon>Spermatophyta</taxon>
        <taxon>Magnoliopsida</taxon>
        <taxon>Liliopsida</taxon>
        <taxon>Dioscoreales</taxon>
        <taxon>Dioscoreaceae</taxon>
        <taxon>Dioscorea</taxon>
    </lineage>
</organism>
<dbReference type="InterPro" id="IPR008586">
    <property type="entry name" value="DUF868_pln"/>
</dbReference>
<reference evidence="3" key="1">
    <citation type="submission" date="2025-08" db="UniProtKB">
        <authorList>
            <consortium name="RefSeq"/>
        </authorList>
    </citation>
    <scope>IDENTIFICATION</scope>
</reference>
<name>A0AB40D151_DIOCR</name>
<feature type="compositionally biased region" description="Low complexity" evidence="1">
    <location>
        <begin position="294"/>
        <end position="311"/>
    </location>
</feature>
<evidence type="ECO:0000256" key="1">
    <source>
        <dbReference type="SAM" id="MobiDB-lite"/>
    </source>
</evidence>
<dbReference type="PANTHER" id="PTHR31972:SF3">
    <property type="entry name" value="OS09G0416600 PROTEIN"/>
    <property type="match status" value="1"/>
</dbReference>
<accession>A0AB40D151</accession>
<sequence length="342" mass="37450">MPDALPSCFLGGAPPETTAAGPINTTSIYDTPLGLAALSWSRTLLGLSLRIDLYLHESTDPFTVRVRPWLLWRRRGRRRISLSSPHPGHLLLLSWDLSRARFPSSGGPEPSSSFSLSISLDSHPLLILGDIHHPPPLISRRDLAIVGDTKPCYSTTAHFASKEHEISISLAGSGKDKGLSFELDGEKLLHVRKIRWKFRGSERVDLDDGYRIRVSWDLHRWFFESGSETDETGRAVFLIRFEGGSDKDGYSGKEELSGVLWDKEGHFGKGLCWSDGLENGKSGSSKSKKKKMKSLLTTSSSSSSSSSSSASGSSAVMDWASAEEAQLTGVHGFSLLVYARKC</sequence>
<gene>
    <name evidence="3" type="primary">LOC120283459</name>
</gene>